<name>A0A212KH74_9FIRM</name>
<dbReference type="Pfam" id="PF00005">
    <property type="entry name" value="ABC_tran"/>
    <property type="match status" value="1"/>
</dbReference>
<evidence type="ECO:0000259" key="4">
    <source>
        <dbReference type="PROSITE" id="PS50893"/>
    </source>
</evidence>
<dbReference type="PANTHER" id="PTHR45772">
    <property type="entry name" value="CONSERVED COMPONENT OF ABC TRANSPORTER FOR NATURAL AMINO ACIDS-RELATED"/>
    <property type="match status" value="1"/>
</dbReference>
<dbReference type="InterPro" id="IPR051120">
    <property type="entry name" value="ABC_AA/LPS_Transport"/>
</dbReference>
<dbReference type="SUPFAM" id="SSF52540">
    <property type="entry name" value="P-loop containing nucleoside triphosphate hydrolases"/>
    <property type="match status" value="1"/>
</dbReference>
<dbReference type="CDD" id="cd03219">
    <property type="entry name" value="ABC_Mj1267_LivG_branched"/>
    <property type="match status" value="1"/>
</dbReference>
<dbReference type="InterPro" id="IPR027417">
    <property type="entry name" value="P-loop_NTPase"/>
</dbReference>
<dbReference type="AlphaFoldDB" id="A0A212KH74"/>
<dbReference type="GO" id="GO:0016887">
    <property type="term" value="F:ATP hydrolysis activity"/>
    <property type="evidence" value="ECO:0007669"/>
    <property type="project" value="InterPro"/>
</dbReference>
<dbReference type="GO" id="GO:0015188">
    <property type="term" value="F:L-isoleucine transmembrane transporter activity"/>
    <property type="evidence" value="ECO:0007669"/>
    <property type="project" value="TreeGrafter"/>
</dbReference>
<evidence type="ECO:0000256" key="3">
    <source>
        <dbReference type="ARBA" id="ARBA00022840"/>
    </source>
</evidence>
<dbReference type="FunFam" id="3.40.50.300:FF:000421">
    <property type="entry name" value="Branched-chain amino acid ABC transporter ATP-binding protein"/>
    <property type="match status" value="1"/>
</dbReference>
<dbReference type="GO" id="GO:1903806">
    <property type="term" value="P:L-isoleucine import across plasma membrane"/>
    <property type="evidence" value="ECO:0007669"/>
    <property type="project" value="TreeGrafter"/>
</dbReference>
<dbReference type="InterPro" id="IPR032823">
    <property type="entry name" value="BCA_ABC_TP_C"/>
</dbReference>
<feature type="domain" description="ABC transporter" evidence="4">
    <location>
        <begin position="6"/>
        <end position="248"/>
    </location>
</feature>
<gene>
    <name evidence="5" type="ORF">KL86CLO1_13116</name>
</gene>
<organism evidence="5">
    <name type="scientific">uncultured Eubacteriales bacterium</name>
    <dbReference type="NCBI Taxonomy" id="172733"/>
    <lineage>
        <taxon>Bacteria</taxon>
        <taxon>Bacillati</taxon>
        <taxon>Bacillota</taxon>
        <taxon>Clostridia</taxon>
        <taxon>Eubacteriales</taxon>
        <taxon>environmental samples</taxon>
    </lineage>
</organism>
<dbReference type="GO" id="GO:0015192">
    <property type="term" value="F:L-phenylalanine transmembrane transporter activity"/>
    <property type="evidence" value="ECO:0007669"/>
    <property type="project" value="TreeGrafter"/>
</dbReference>
<evidence type="ECO:0000313" key="5">
    <source>
        <dbReference type="EMBL" id="SBW10968.1"/>
    </source>
</evidence>
<dbReference type="GO" id="GO:0015808">
    <property type="term" value="P:L-alanine transport"/>
    <property type="evidence" value="ECO:0007669"/>
    <property type="project" value="TreeGrafter"/>
</dbReference>
<evidence type="ECO:0000256" key="1">
    <source>
        <dbReference type="ARBA" id="ARBA00022448"/>
    </source>
</evidence>
<keyword evidence="2" id="KW-0547">Nucleotide-binding</keyword>
<reference evidence="5" key="1">
    <citation type="submission" date="2016-04" db="EMBL/GenBank/DDBJ databases">
        <authorList>
            <person name="Evans L.H."/>
            <person name="Alamgir A."/>
            <person name="Owens N."/>
            <person name="Weber N.D."/>
            <person name="Virtaneva K."/>
            <person name="Barbian K."/>
            <person name="Babar A."/>
            <person name="Rosenke K."/>
        </authorList>
    </citation>
    <scope>NUCLEOTIDE SEQUENCE</scope>
    <source>
        <strain evidence="5">86</strain>
    </source>
</reference>
<dbReference type="GO" id="GO:0005304">
    <property type="term" value="F:L-valine transmembrane transporter activity"/>
    <property type="evidence" value="ECO:0007669"/>
    <property type="project" value="TreeGrafter"/>
</dbReference>
<dbReference type="PROSITE" id="PS50893">
    <property type="entry name" value="ABC_TRANSPORTER_2"/>
    <property type="match status" value="1"/>
</dbReference>
<dbReference type="Gene3D" id="3.40.50.300">
    <property type="entry name" value="P-loop containing nucleotide triphosphate hydrolases"/>
    <property type="match status" value="1"/>
</dbReference>
<dbReference type="PANTHER" id="PTHR45772:SF7">
    <property type="entry name" value="AMINO ACID ABC TRANSPORTER ATP-BINDING PROTEIN"/>
    <property type="match status" value="1"/>
</dbReference>
<keyword evidence="1" id="KW-0813">Transport</keyword>
<evidence type="ECO:0000256" key="2">
    <source>
        <dbReference type="ARBA" id="ARBA00022741"/>
    </source>
</evidence>
<dbReference type="InterPro" id="IPR003439">
    <property type="entry name" value="ABC_transporter-like_ATP-bd"/>
</dbReference>
<dbReference type="EMBL" id="FLUN01000001">
    <property type="protein sequence ID" value="SBW10968.1"/>
    <property type="molecule type" value="Genomic_DNA"/>
</dbReference>
<dbReference type="GO" id="GO:0005886">
    <property type="term" value="C:plasma membrane"/>
    <property type="evidence" value="ECO:0007669"/>
    <property type="project" value="TreeGrafter"/>
</dbReference>
<sequence length="252" mass="27441">MGEVLLEVKGVNKAFGGVVTANNIDMVVEAGKIRGLIGPNGAGKTTLLNLISGIYEVDSGSIYFKGQDITHMPAHKRAQLGLGRTFQSPRFNNRASIEDNLKVGTDLRNQMGYMASFFGKSGAHFREELDELLEIAGFQLDWDERITSLPYGRQKLLEIARTMLAHPTVMLVDEPAAGLNNAEQDRVSQLLNKALERGIGVVLIEHSMDMVMSICHRITVINFGKVIAEGCPAEVANNQQVLEAYLGGEGDA</sequence>
<proteinExistence type="predicted"/>
<dbReference type="GO" id="GO:0042941">
    <property type="term" value="P:D-alanine transmembrane transport"/>
    <property type="evidence" value="ECO:0007669"/>
    <property type="project" value="TreeGrafter"/>
</dbReference>
<dbReference type="SMART" id="SM00382">
    <property type="entry name" value="AAA"/>
    <property type="match status" value="1"/>
</dbReference>
<dbReference type="GO" id="GO:1903805">
    <property type="term" value="P:L-valine import across plasma membrane"/>
    <property type="evidence" value="ECO:0007669"/>
    <property type="project" value="TreeGrafter"/>
</dbReference>
<dbReference type="Pfam" id="PF12399">
    <property type="entry name" value="BCA_ABC_TP_C"/>
    <property type="match status" value="1"/>
</dbReference>
<keyword evidence="3 5" id="KW-0067">ATP-binding</keyword>
<dbReference type="InterPro" id="IPR003593">
    <property type="entry name" value="AAA+_ATPase"/>
</dbReference>
<dbReference type="GO" id="GO:0005524">
    <property type="term" value="F:ATP binding"/>
    <property type="evidence" value="ECO:0007669"/>
    <property type="project" value="UniProtKB-KW"/>
</dbReference>
<accession>A0A212KH74</accession>
<protein>
    <submittedName>
        <fullName evidence="5">ABC transporter, ATP-binding protein</fullName>
    </submittedName>
</protein>